<protein>
    <submittedName>
        <fullName evidence="1">Uncharacterized protein</fullName>
    </submittedName>
</protein>
<evidence type="ECO:0000313" key="2">
    <source>
        <dbReference type="Proteomes" id="UP000653002"/>
    </source>
</evidence>
<name>A0A8I0H041_XANCI</name>
<organism evidence="1 2">
    <name type="scientific">Xanthomonas citri pv. citri</name>
    <dbReference type="NCBI Taxonomy" id="611301"/>
    <lineage>
        <taxon>Bacteria</taxon>
        <taxon>Pseudomonadati</taxon>
        <taxon>Pseudomonadota</taxon>
        <taxon>Gammaproteobacteria</taxon>
        <taxon>Lysobacterales</taxon>
        <taxon>Lysobacteraceae</taxon>
        <taxon>Xanthomonas</taxon>
    </lineage>
</organism>
<dbReference type="Proteomes" id="UP000653002">
    <property type="component" value="Unassembled WGS sequence"/>
</dbReference>
<feature type="non-terminal residue" evidence="1">
    <location>
        <position position="79"/>
    </location>
</feature>
<dbReference type="AlphaFoldDB" id="A0A8I0H041"/>
<evidence type="ECO:0000313" key="1">
    <source>
        <dbReference type="EMBL" id="MBD4335898.1"/>
    </source>
</evidence>
<gene>
    <name evidence="1" type="ORF">GUH15_07480</name>
</gene>
<dbReference type="EMBL" id="JAABFR010000463">
    <property type="protein sequence ID" value="MBD4335898.1"/>
    <property type="molecule type" value="Genomic_DNA"/>
</dbReference>
<proteinExistence type="predicted"/>
<feature type="non-terminal residue" evidence="1">
    <location>
        <position position="1"/>
    </location>
</feature>
<accession>A0A8I0H041</accession>
<reference evidence="1" key="1">
    <citation type="submission" date="2020-01" db="EMBL/GenBank/DDBJ databases">
        <authorList>
            <person name="Richard D."/>
        </authorList>
    </citation>
    <scope>NUCLEOTIDE SEQUENCE</scope>
    <source>
        <strain evidence="1">JP541</strain>
    </source>
</reference>
<comment type="caution">
    <text evidence="1">The sequence shown here is derived from an EMBL/GenBank/DDBJ whole genome shotgun (WGS) entry which is preliminary data.</text>
</comment>
<sequence length="79" mass="8651">GASGGHYNEYQSALIGLKKDEGGIGVEDFRFMCYTDGKNYRGITSSEKVFEVNKPFSLDIGFLGYYGSLPFTGKISLAH</sequence>